<gene>
    <name evidence="1" type="ORF">D3791_00200</name>
</gene>
<name>A0A6H0SEV4_9MICC</name>
<organism evidence="1 2">
    <name type="scientific">Glutamicibacter mishrai</name>
    <dbReference type="NCBI Taxonomy" id="1775880"/>
    <lineage>
        <taxon>Bacteria</taxon>
        <taxon>Bacillati</taxon>
        <taxon>Actinomycetota</taxon>
        <taxon>Actinomycetes</taxon>
        <taxon>Micrococcales</taxon>
        <taxon>Micrococcaceae</taxon>
        <taxon>Glutamicibacter</taxon>
    </lineage>
</organism>
<accession>A0A6H0SEV4</accession>
<dbReference type="EMBL" id="CP032549">
    <property type="protein sequence ID" value="QIV85680.1"/>
    <property type="molecule type" value="Genomic_DNA"/>
</dbReference>
<keyword evidence="2" id="KW-1185">Reference proteome</keyword>
<evidence type="ECO:0000313" key="2">
    <source>
        <dbReference type="Proteomes" id="UP000502331"/>
    </source>
</evidence>
<evidence type="ECO:0000313" key="1">
    <source>
        <dbReference type="EMBL" id="QIV85680.1"/>
    </source>
</evidence>
<proteinExistence type="predicted"/>
<dbReference type="Proteomes" id="UP000502331">
    <property type="component" value="Chromosome"/>
</dbReference>
<sequence>MTEQLGRALGFLTLFSQMLLTSDGQKGAVAAFAWGFNGAGRLIAVALPFSKAPLPENLPTAESERASVAT</sequence>
<dbReference type="AlphaFoldDB" id="A0A6H0SEV4"/>
<protein>
    <submittedName>
        <fullName evidence="1">Uncharacterized protein</fullName>
    </submittedName>
</protein>
<reference evidence="1 2" key="1">
    <citation type="submission" date="2018-09" db="EMBL/GenBank/DDBJ databases">
        <title>Glutamicibacter mishrai S5-52T (LMG 29155T = KCTC 39846T).</title>
        <authorList>
            <person name="Das S.K."/>
        </authorList>
    </citation>
    <scope>NUCLEOTIDE SEQUENCE [LARGE SCALE GENOMIC DNA]</scope>
    <source>
        <strain evidence="1 2">S5-52</strain>
    </source>
</reference>